<reference evidence="2 3" key="1">
    <citation type="submission" date="2024-01" db="EMBL/GenBank/DDBJ databases">
        <title>A draft genome for a cacao thread blight-causing isolate of Paramarasmius palmivorus.</title>
        <authorList>
            <person name="Baruah I.K."/>
            <person name="Bukari Y."/>
            <person name="Amoako-Attah I."/>
            <person name="Meinhardt L.W."/>
            <person name="Bailey B.A."/>
            <person name="Cohen S.P."/>
        </authorList>
    </citation>
    <scope>NUCLEOTIDE SEQUENCE [LARGE SCALE GENOMIC DNA]</scope>
    <source>
        <strain evidence="2 3">GH-12</strain>
    </source>
</reference>
<evidence type="ECO:0000313" key="3">
    <source>
        <dbReference type="Proteomes" id="UP001383192"/>
    </source>
</evidence>
<dbReference type="EMBL" id="JAYKXP010000027">
    <property type="protein sequence ID" value="KAK7043837.1"/>
    <property type="molecule type" value="Genomic_DNA"/>
</dbReference>
<proteinExistence type="predicted"/>
<dbReference type="Proteomes" id="UP001383192">
    <property type="component" value="Unassembled WGS sequence"/>
</dbReference>
<sequence>MSTNNDYPVPSIHQCNQVHGSDNISPDAMNRLLEEFCDNVKRLENLPQNEEEFQDLLGRLAVSLRMFSTNGYAAQKLMSSEMLDVVHDLKRVVKLEEHLQDRVELLECEGIHIMEEAERVNKHNEQLNHQVQDLQERLREVLEDRDLIEQELCDLQEQGAR</sequence>
<gene>
    <name evidence="2" type="ORF">VNI00_008001</name>
</gene>
<accession>A0AAW0CXA0</accession>
<protein>
    <submittedName>
        <fullName evidence="2">Uncharacterized protein</fullName>
    </submittedName>
</protein>
<keyword evidence="1" id="KW-0175">Coiled coil</keyword>
<organism evidence="2 3">
    <name type="scientific">Paramarasmius palmivorus</name>
    <dbReference type="NCBI Taxonomy" id="297713"/>
    <lineage>
        <taxon>Eukaryota</taxon>
        <taxon>Fungi</taxon>
        <taxon>Dikarya</taxon>
        <taxon>Basidiomycota</taxon>
        <taxon>Agaricomycotina</taxon>
        <taxon>Agaricomycetes</taxon>
        <taxon>Agaricomycetidae</taxon>
        <taxon>Agaricales</taxon>
        <taxon>Marasmiineae</taxon>
        <taxon>Marasmiaceae</taxon>
        <taxon>Paramarasmius</taxon>
    </lineage>
</organism>
<dbReference type="AlphaFoldDB" id="A0AAW0CXA0"/>
<feature type="coiled-coil region" evidence="1">
    <location>
        <begin position="117"/>
        <end position="151"/>
    </location>
</feature>
<evidence type="ECO:0000256" key="1">
    <source>
        <dbReference type="SAM" id="Coils"/>
    </source>
</evidence>
<keyword evidence="3" id="KW-1185">Reference proteome</keyword>
<name>A0AAW0CXA0_9AGAR</name>
<evidence type="ECO:0000313" key="2">
    <source>
        <dbReference type="EMBL" id="KAK7043837.1"/>
    </source>
</evidence>
<comment type="caution">
    <text evidence="2">The sequence shown here is derived from an EMBL/GenBank/DDBJ whole genome shotgun (WGS) entry which is preliminary data.</text>
</comment>